<protein>
    <recommendedName>
        <fullName evidence="2">DUF8030 domain-containing protein</fullName>
    </recommendedName>
</protein>
<accession>A0A1G9Z3B0</accession>
<dbReference type="Proteomes" id="UP000199451">
    <property type="component" value="Unassembled WGS sequence"/>
</dbReference>
<sequence length="148" mass="17188">MNTEQQHKRNRRTNHEPACPDIPHPVWTTLSMQVPNSRSRVSIVSFVECVLVELTHESLGAEYLSSNVWGVKRTQFIADDDVGETFLKRHYDERLGWHKTMMSREEVRSELVDRLTRTTSLSGERNRGEADDEFDRFSVKLVGQLWSA</sequence>
<dbReference type="InterPro" id="IPR058343">
    <property type="entry name" value="DUF8030"/>
</dbReference>
<dbReference type="Pfam" id="PF26073">
    <property type="entry name" value="DUF8030"/>
    <property type="match status" value="1"/>
</dbReference>
<name>A0A1G9Z3B0_9EURY</name>
<keyword evidence="4" id="KW-1185">Reference proteome</keyword>
<dbReference type="EMBL" id="FNHL01000006">
    <property type="protein sequence ID" value="SDN15769.1"/>
    <property type="molecule type" value="Genomic_DNA"/>
</dbReference>
<evidence type="ECO:0000313" key="4">
    <source>
        <dbReference type="Proteomes" id="UP000199451"/>
    </source>
</evidence>
<evidence type="ECO:0000256" key="1">
    <source>
        <dbReference type="SAM" id="MobiDB-lite"/>
    </source>
</evidence>
<gene>
    <name evidence="3" type="ORF">SAMN04487949_3528</name>
</gene>
<feature type="region of interest" description="Disordered" evidence="1">
    <location>
        <begin position="1"/>
        <end position="20"/>
    </location>
</feature>
<reference evidence="4" key="1">
    <citation type="submission" date="2016-10" db="EMBL/GenBank/DDBJ databases">
        <authorList>
            <person name="Varghese N."/>
            <person name="Submissions S."/>
        </authorList>
    </citation>
    <scope>NUCLEOTIDE SEQUENCE [LARGE SCALE GENOMIC DNA]</scope>
    <source>
        <strain evidence="4">CGMCC 1.10119</strain>
    </source>
</reference>
<evidence type="ECO:0000259" key="2">
    <source>
        <dbReference type="Pfam" id="PF26073"/>
    </source>
</evidence>
<dbReference type="AlphaFoldDB" id="A0A1G9Z3B0"/>
<organism evidence="3 4">
    <name type="scientific">Halogranum gelatinilyticum</name>
    <dbReference type="NCBI Taxonomy" id="660521"/>
    <lineage>
        <taxon>Archaea</taxon>
        <taxon>Methanobacteriati</taxon>
        <taxon>Methanobacteriota</taxon>
        <taxon>Stenosarchaea group</taxon>
        <taxon>Halobacteria</taxon>
        <taxon>Halobacteriales</taxon>
        <taxon>Haloferacaceae</taxon>
    </lineage>
</organism>
<feature type="domain" description="DUF8030" evidence="2">
    <location>
        <begin position="47"/>
        <end position="147"/>
    </location>
</feature>
<evidence type="ECO:0000313" key="3">
    <source>
        <dbReference type="EMBL" id="SDN15769.1"/>
    </source>
</evidence>
<proteinExistence type="predicted"/>